<dbReference type="EMBL" id="CP029149">
    <property type="protein sequence ID" value="QHN65632.1"/>
    <property type="molecule type" value="Genomic_DNA"/>
</dbReference>
<protein>
    <submittedName>
        <fullName evidence="1">DUF721 domain-containing protein</fullName>
    </submittedName>
</protein>
<reference evidence="1 2" key="1">
    <citation type="submission" date="2018-04" db="EMBL/GenBank/DDBJ databases">
        <title>Characteristic and Complete Genome Sequencing of A Novel Member of Infective Endocarditis Causative Bacteria: Bergeyella cardium QL-PH.</title>
        <authorList>
            <person name="Pan H."/>
            <person name="Sun E."/>
            <person name="Zhang Y."/>
        </authorList>
    </citation>
    <scope>NUCLEOTIDE SEQUENCE [LARGE SCALE GENOMIC DNA]</scope>
    <source>
        <strain evidence="1 2">HPQL</strain>
    </source>
</reference>
<dbReference type="Proteomes" id="UP000464318">
    <property type="component" value="Chromosome"/>
</dbReference>
<sequence length="98" mass="11638">MKQRKKREYQSSELVKAFAKIYGFENKLLALEVKSFLAEYMGTESFKEIEKVDLKQKKLIIIVKSPILRNDLQFKRSFLLKKIKENFGEDTFETVEII</sequence>
<organism evidence="1 2">
    <name type="scientific">Bergeyella cardium</name>
    <dbReference type="NCBI Taxonomy" id="1585976"/>
    <lineage>
        <taxon>Bacteria</taxon>
        <taxon>Pseudomonadati</taxon>
        <taxon>Bacteroidota</taxon>
        <taxon>Flavobacteriia</taxon>
        <taxon>Flavobacteriales</taxon>
        <taxon>Weeksellaceae</taxon>
        <taxon>Bergeyella</taxon>
    </lineage>
</organism>
<gene>
    <name evidence="1" type="ORF">DBX24_06935</name>
</gene>
<dbReference type="KEGG" id="bcad:DBX24_06935"/>
<evidence type="ECO:0000313" key="2">
    <source>
        <dbReference type="Proteomes" id="UP000464318"/>
    </source>
</evidence>
<keyword evidence="2" id="KW-1185">Reference proteome</keyword>
<dbReference type="Pfam" id="PF05258">
    <property type="entry name" value="DciA"/>
    <property type="match status" value="1"/>
</dbReference>
<evidence type="ECO:0000313" key="1">
    <source>
        <dbReference type="EMBL" id="QHN65632.1"/>
    </source>
</evidence>
<accession>A0A6P1QU17</accession>
<dbReference type="RefSeq" id="WP_120489364.1">
    <property type="nucleotide sequence ID" value="NZ_CP029149.1"/>
</dbReference>
<name>A0A6P1QU17_9FLAO</name>
<dbReference type="OrthoDB" id="1268989at2"/>
<dbReference type="AlphaFoldDB" id="A0A6P1QU17"/>
<proteinExistence type="predicted"/>
<dbReference type="InterPro" id="IPR007922">
    <property type="entry name" value="DciA-like"/>
</dbReference>